<evidence type="ECO:0000256" key="1">
    <source>
        <dbReference type="SAM" id="Phobius"/>
    </source>
</evidence>
<proteinExistence type="predicted"/>
<feature type="transmembrane region" description="Helical" evidence="1">
    <location>
        <begin position="114"/>
        <end position="141"/>
    </location>
</feature>
<reference evidence="2 3" key="1">
    <citation type="submission" date="2024-09" db="EMBL/GenBank/DDBJ databases">
        <authorList>
            <person name="Sun Q."/>
            <person name="Mori K."/>
        </authorList>
    </citation>
    <scope>NUCLEOTIDE SEQUENCE [LARGE SCALE GENOMIC DNA]</scope>
    <source>
        <strain evidence="2 3">TBRC 2205</strain>
    </source>
</reference>
<feature type="transmembrane region" description="Helical" evidence="1">
    <location>
        <begin position="76"/>
        <end position="93"/>
    </location>
</feature>
<keyword evidence="3" id="KW-1185">Reference proteome</keyword>
<feature type="transmembrane region" description="Helical" evidence="1">
    <location>
        <begin position="191"/>
        <end position="210"/>
    </location>
</feature>
<sequence>MNLFTVLPMTVVMVAGPQLITAIFLTTGRDVRRASLAYLLGAAIGVTAGTTVAYLIFRLVHTAGGSGHKAGIDRAIDWFVLALLLVLLVLIFVRRRRSRPPAWMGKLQDASTGLAFRLGLLLLLAMPSDVLTMVSVSASLARHDRPWWHLLPFILLTLFWLALPLLLVLALGRRAAGVLPRIRDWTNSHSWLVNEFVILFFLALVGSDLAK</sequence>
<dbReference type="EMBL" id="JBHLUE010000034">
    <property type="protein sequence ID" value="MFC0568337.1"/>
    <property type="molecule type" value="Genomic_DNA"/>
</dbReference>
<protein>
    <submittedName>
        <fullName evidence="2">GAP family protein</fullName>
    </submittedName>
</protein>
<feature type="transmembrane region" description="Helical" evidence="1">
    <location>
        <begin position="37"/>
        <end position="56"/>
    </location>
</feature>
<feature type="transmembrane region" description="Helical" evidence="1">
    <location>
        <begin position="6"/>
        <end position="25"/>
    </location>
</feature>
<dbReference type="RefSeq" id="WP_377343829.1">
    <property type="nucleotide sequence ID" value="NZ_JBHLUE010000034.1"/>
</dbReference>
<feature type="transmembrane region" description="Helical" evidence="1">
    <location>
        <begin position="147"/>
        <end position="171"/>
    </location>
</feature>
<evidence type="ECO:0000313" key="2">
    <source>
        <dbReference type="EMBL" id="MFC0568337.1"/>
    </source>
</evidence>
<evidence type="ECO:0000313" key="3">
    <source>
        <dbReference type="Proteomes" id="UP001589894"/>
    </source>
</evidence>
<dbReference type="Proteomes" id="UP001589894">
    <property type="component" value="Unassembled WGS sequence"/>
</dbReference>
<dbReference type="InterPro" id="IPR021315">
    <property type="entry name" value="Gap/Sap"/>
</dbReference>
<name>A0ABV6P5M4_9ACTN</name>
<keyword evidence="1" id="KW-0472">Membrane</keyword>
<organism evidence="2 3">
    <name type="scientific">Plantactinospora siamensis</name>
    <dbReference type="NCBI Taxonomy" id="555372"/>
    <lineage>
        <taxon>Bacteria</taxon>
        <taxon>Bacillati</taxon>
        <taxon>Actinomycetota</taxon>
        <taxon>Actinomycetes</taxon>
        <taxon>Micromonosporales</taxon>
        <taxon>Micromonosporaceae</taxon>
        <taxon>Plantactinospora</taxon>
    </lineage>
</organism>
<gene>
    <name evidence="2" type="ORF">ACFFHU_29885</name>
</gene>
<comment type="caution">
    <text evidence="2">The sequence shown here is derived from an EMBL/GenBank/DDBJ whole genome shotgun (WGS) entry which is preliminary data.</text>
</comment>
<dbReference type="Pfam" id="PF11139">
    <property type="entry name" value="SfLAP"/>
    <property type="match status" value="1"/>
</dbReference>
<keyword evidence="1" id="KW-0812">Transmembrane</keyword>
<accession>A0ABV6P5M4</accession>
<keyword evidence="1" id="KW-1133">Transmembrane helix</keyword>